<evidence type="ECO:0000313" key="4">
    <source>
        <dbReference type="Proteomes" id="UP001212997"/>
    </source>
</evidence>
<evidence type="ECO:0000313" key="3">
    <source>
        <dbReference type="EMBL" id="KAJ3476308.1"/>
    </source>
</evidence>
<keyword evidence="2" id="KW-0472">Membrane</keyword>
<proteinExistence type="predicted"/>
<dbReference type="Proteomes" id="UP001212997">
    <property type="component" value="Unassembled WGS sequence"/>
</dbReference>
<keyword evidence="4" id="KW-1185">Reference proteome</keyword>
<organism evidence="3 4">
    <name type="scientific">Meripilus lineatus</name>
    <dbReference type="NCBI Taxonomy" id="2056292"/>
    <lineage>
        <taxon>Eukaryota</taxon>
        <taxon>Fungi</taxon>
        <taxon>Dikarya</taxon>
        <taxon>Basidiomycota</taxon>
        <taxon>Agaricomycotina</taxon>
        <taxon>Agaricomycetes</taxon>
        <taxon>Polyporales</taxon>
        <taxon>Meripilaceae</taxon>
        <taxon>Meripilus</taxon>
    </lineage>
</organism>
<dbReference type="EMBL" id="JANAWD010000724">
    <property type="protein sequence ID" value="KAJ3476308.1"/>
    <property type="molecule type" value="Genomic_DNA"/>
</dbReference>
<keyword evidence="2" id="KW-1133">Transmembrane helix</keyword>
<evidence type="ECO:0000256" key="1">
    <source>
        <dbReference type="SAM" id="MobiDB-lite"/>
    </source>
</evidence>
<dbReference type="AlphaFoldDB" id="A0AAD5USF7"/>
<protein>
    <submittedName>
        <fullName evidence="3">Uncharacterized protein</fullName>
    </submittedName>
</protein>
<feature type="transmembrane region" description="Helical" evidence="2">
    <location>
        <begin position="20"/>
        <end position="45"/>
    </location>
</feature>
<accession>A0AAD5USF7</accession>
<feature type="transmembrane region" description="Helical" evidence="2">
    <location>
        <begin position="180"/>
        <end position="201"/>
    </location>
</feature>
<keyword evidence="2" id="KW-0812">Transmembrane</keyword>
<reference evidence="3" key="1">
    <citation type="submission" date="2022-07" db="EMBL/GenBank/DDBJ databases">
        <title>Genome Sequence of Physisporinus lineatus.</title>
        <authorList>
            <person name="Buettner E."/>
        </authorList>
    </citation>
    <scope>NUCLEOTIDE SEQUENCE</scope>
    <source>
        <strain evidence="3">VT162</strain>
    </source>
</reference>
<feature type="transmembrane region" description="Helical" evidence="2">
    <location>
        <begin position="57"/>
        <end position="76"/>
    </location>
</feature>
<evidence type="ECO:0000256" key="2">
    <source>
        <dbReference type="SAM" id="Phobius"/>
    </source>
</evidence>
<name>A0AAD5USF7_9APHY</name>
<feature type="compositionally biased region" description="Low complexity" evidence="1">
    <location>
        <begin position="298"/>
        <end position="318"/>
    </location>
</feature>
<sequence>MSYAPPGETAAELWLERSYFVGGFLAAVAYGIHCSIFGACAYFLLHDTNPQKRSENYKLLCFVSFIWAVATINLGTGIKWNQMMWIDDRNYPGGPLGFLFGEFSLPVNTLGSTSYVVNNCLTDLMVLYRCFVIWGNNYLIVLIPFLAIVTSTILSVLTLVQSALPGANLWTRITFSFAVPYWSLSISINILLTLMIIYRLVTTRNLLISALGKEHARDYTSLIAVTIESASIYSIVSLIYIVAFARNSAVQNLCLPVLGQLMCIAPELIILRMAFGTAFSRETATSLSNSRHGRTSNSVTAVAGTGATSGTAGSRSSSIGEKDASDSPYTLRLDVPTKEQV</sequence>
<gene>
    <name evidence="3" type="ORF">NLI96_g11250</name>
</gene>
<feature type="region of interest" description="Disordered" evidence="1">
    <location>
        <begin position="286"/>
        <end position="341"/>
    </location>
</feature>
<feature type="transmembrane region" description="Helical" evidence="2">
    <location>
        <begin position="96"/>
        <end position="117"/>
    </location>
</feature>
<feature type="transmembrane region" description="Helical" evidence="2">
    <location>
        <begin position="249"/>
        <end position="271"/>
    </location>
</feature>
<comment type="caution">
    <text evidence="3">The sequence shown here is derived from an EMBL/GenBank/DDBJ whole genome shotgun (WGS) entry which is preliminary data.</text>
</comment>
<feature type="transmembrane region" description="Helical" evidence="2">
    <location>
        <begin position="222"/>
        <end position="243"/>
    </location>
</feature>
<feature type="transmembrane region" description="Helical" evidence="2">
    <location>
        <begin position="138"/>
        <end position="160"/>
    </location>
</feature>